<evidence type="ECO:0000259" key="6">
    <source>
        <dbReference type="Pfam" id="PF00156"/>
    </source>
</evidence>
<proteinExistence type="inferred from homology"/>
<keyword evidence="4" id="KW-0804">Transcription</keyword>
<dbReference type="Proteomes" id="UP000029669">
    <property type="component" value="Chromosome"/>
</dbReference>
<dbReference type="Pfam" id="PF00156">
    <property type="entry name" value="Pribosyltran"/>
    <property type="match status" value="1"/>
</dbReference>
<dbReference type="Gene3D" id="3.40.50.2020">
    <property type="match status" value="1"/>
</dbReference>
<dbReference type="InterPro" id="IPR015265">
    <property type="entry name" value="PuR_N"/>
</dbReference>
<evidence type="ECO:0000313" key="9">
    <source>
        <dbReference type="Proteomes" id="UP000029669"/>
    </source>
</evidence>
<dbReference type="AlphaFoldDB" id="A0A097AUD3"/>
<dbReference type="RefSeq" id="WP_049686007.1">
    <property type="nucleotide sequence ID" value="NZ_CP009170.1"/>
</dbReference>
<gene>
    <name evidence="8" type="primary">purR2</name>
    <name evidence="8" type="ORF">TKV_c23070</name>
</gene>
<dbReference type="NCBIfam" id="TIGR01743">
    <property type="entry name" value="purR_Bsub"/>
    <property type="match status" value="1"/>
</dbReference>
<evidence type="ECO:0000256" key="5">
    <source>
        <dbReference type="ARBA" id="ARBA00049656"/>
    </source>
</evidence>
<protein>
    <submittedName>
        <fullName evidence="8">Pur operon repressor</fullName>
    </submittedName>
</protein>
<dbReference type="Gene3D" id="1.10.10.10">
    <property type="entry name" value="Winged helix-like DNA-binding domain superfamily/Winged helix DNA-binding domain"/>
    <property type="match status" value="1"/>
</dbReference>
<comment type="similarity">
    <text evidence="5">Belongs to the purine/pyrimidine phosphoribosyltransferase family. PurR subfamily.</text>
</comment>
<dbReference type="GO" id="GO:0003677">
    <property type="term" value="F:DNA binding"/>
    <property type="evidence" value="ECO:0007669"/>
    <property type="project" value="UniProtKB-KW"/>
</dbReference>
<dbReference type="CDD" id="cd06223">
    <property type="entry name" value="PRTases_typeI"/>
    <property type="match status" value="1"/>
</dbReference>
<dbReference type="Pfam" id="PF09182">
    <property type="entry name" value="PuR_N"/>
    <property type="match status" value="1"/>
</dbReference>
<reference evidence="9" key="1">
    <citation type="journal article" date="2015" name="Genome Announc.">
        <title>Whole-Genome Sequences of 80 Environmental and Clinical Isolates of Burkholderia pseudomallei.</title>
        <authorList>
            <person name="Johnson S.L."/>
            <person name="Baker A.L."/>
            <person name="Chain P.S."/>
            <person name="Currie B.J."/>
            <person name="Daligault H.E."/>
            <person name="Davenport K.W."/>
            <person name="Davis C.B."/>
            <person name="Inglis T.J."/>
            <person name="Kaestli M."/>
            <person name="Koren S."/>
            <person name="Mayo M."/>
            <person name="Merritt A.J."/>
            <person name="Price E.P."/>
            <person name="Sarovich D.S."/>
            <person name="Warner J."/>
            <person name="Rosovitz M.J."/>
        </authorList>
    </citation>
    <scope>NUCLEOTIDE SEQUENCE [LARGE SCALE GENOMIC DNA]</scope>
    <source>
        <strain evidence="9">DSM 2030</strain>
    </source>
</reference>
<dbReference type="PANTHER" id="PTHR43864">
    <property type="entry name" value="HYPOXANTHINE/GUANINE PHOSPHORIBOSYLTRANSFERASE"/>
    <property type="match status" value="1"/>
</dbReference>
<dbReference type="HOGENOM" id="CLU_088227_0_0_9"/>
<feature type="domain" description="Bacterial purine repressor N-terminal" evidence="7">
    <location>
        <begin position="5"/>
        <end position="73"/>
    </location>
</feature>
<evidence type="ECO:0000256" key="1">
    <source>
        <dbReference type="ARBA" id="ARBA00011738"/>
    </source>
</evidence>
<dbReference type="OrthoDB" id="4213751at2"/>
<evidence type="ECO:0000256" key="2">
    <source>
        <dbReference type="ARBA" id="ARBA00023015"/>
    </source>
</evidence>
<dbReference type="GO" id="GO:0045982">
    <property type="term" value="P:negative regulation of purine nucleobase metabolic process"/>
    <property type="evidence" value="ECO:0007669"/>
    <property type="project" value="InterPro"/>
</dbReference>
<organism evidence="8 9">
    <name type="scientific">Thermoanaerobacter kivui</name>
    <name type="common">Acetogenium kivui</name>
    <dbReference type="NCBI Taxonomy" id="2325"/>
    <lineage>
        <taxon>Bacteria</taxon>
        <taxon>Bacillati</taxon>
        <taxon>Bacillota</taxon>
        <taxon>Clostridia</taxon>
        <taxon>Thermoanaerobacterales</taxon>
        <taxon>Thermoanaerobacteraceae</taxon>
        <taxon>Thermoanaerobacter</taxon>
    </lineage>
</organism>
<evidence type="ECO:0000313" key="8">
    <source>
        <dbReference type="EMBL" id="AIS53434.1"/>
    </source>
</evidence>
<dbReference type="SUPFAM" id="SSF53271">
    <property type="entry name" value="PRTase-like"/>
    <property type="match status" value="1"/>
</dbReference>
<dbReference type="PANTHER" id="PTHR43864:SF2">
    <property type="entry name" value="PUR OPERON REPRESSOR"/>
    <property type="match status" value="1"/>
</dbReference>
<dbReference type="InterPro" id="IPR010078">
    <property type="entry name" value="PurR_Bsub"/>
</dbReference>
<keyword evidence="9" id="KW-1185">Reference proteome</keyword>
<evidence type="ECO:0000256" key="4">
    <source>
        <dbReference type="ARBA" id="ARBA00023163"/>
    </source>
</evidence>
<dbReference type="KEGG" id="tki:TKV_c23070"/>
<dbReference type="EMBL" id="CP009170">
    <property type="protein sequence ID" value="AIS53434.1"/>
    <property type="molecule type" value="Genomic_DNA"/>
</dbReference>
<dbReference type="InterPro" id="IPR000836">
    <property type="entry name" value="PRTase_dom"/>
</dbReference>
<dbReference type="SUPFAM" id="SSF46785">
    <property type="entry name" value="Winged helix' DNA-binding domain"/>
    <property type="match status" value="1"/>
</dbReference>
<accession>A0A097AUD3</accession>
<keyword evidence="3" id="KW-0238">DNA-binding</keyword>
<dbReference type="InterPro" id="IPR050118">
    <property type="entry name" value="Pur/Pyrimidine_PRTase"/>
</dbReference>
<evidence type="ECO:0000256" key="3">
    <source>
        <dbReference type="ARBA" id="ARBA00023125"/>
    </source>
</evidence>
<evidence type="ECO:0000259" key="7">
    <source>
        <dbReference type="Pfam" id="PF09182"/>
    </source>
</evidence>
<sequence>MNKYKRYERLAAIVKIFNDNPNTLINLEYFMNLFGIAKSTASEDIDILKDVIEKFNFGKLITVPGAGGGIKYLSISNIDSYRSFVKEMCEKLKDASRIIPGGFLYTADLIYSPSVVSKIGEILSYPFQEKNIDAVVTVETKGIPIAMMCARALNVPLVIIRKDSRVTEGSFVSINYVSGSQRHIRSMSLSRRSLKKGSKVLLIDDFMKAGGTIRGMMELMEEFDAEVVGAGVMISTQKPEEKLVNNYISIFVLKNMDEEKNIIDIEISDWIMGE</sequence>
<keyword evidence="2" id="KW-0805">Transcription regulation</keyword>
<feature type="domain" description="Phosphoribosyltransferase" evidence="6">
    <location>
        <begin position="114"/>
        <end position="262"/>
    </location>
</feature>
<dbReference type="InterPro" id="IPR036390">
    <property type="entry name" value="WH_DNA-bd_sf"/>
</dbReference>
<comment type="subunit">
    <text evidence="1">Homodimer.</text>
</comment>
<dbReference type="InterPro" id="IPR029057">
    <property type="entry name" value="PRTase-like"/>
</dbReference>
<dbReference type="InterPro" id="IPR036388">
    <property type="entry name" value="WH-like_DNA-bd_sf"/>
</dbReference>
<dbReference type="GO" id="GO:0045892">
    <property type="term" value="P:negative regulation of DNA-templated transcription"/>
    <property type="evidence" value="ECO:0007669"/>
    <property type="project" value="InterPro"/>
</dbReference>
<dbReference type="STRING" id="2325.TKV_c23070"/>
<dbReference type="eggNOG" id="COG0503">
    <property type="taxonomic scope" value="Bacteria"/>
</dbReference>
<name>A0A097AUD3_THEKI</name>